<dbReference type="InterPro" id="IPR023430">
    <property type="entry name" value="Pept_HybD-like_dom_sf"/>
</dbReference>
<dbReference type="GO" id="GO:0008233">
    <property type="term" value="F:peptidase activity"/>
    <property type="evidence" value="ECO:0007669"/>
    <property type="project" value="UniProtKB-KW"/>
</dbReference>
<comment type="caution">
    <text evidence="1">The sequence shown here is derived from an EMBL/GenBank/DDBJ whole genome shotgun (WGS) entry which is preliminary data.</text>
</comment>
<gene>
    <name evidence="1" type="primary">yyaC</name>
    <name evidence="1" type="ORF">NK662_22110</name>
</gene>
<keyword evidence="2" id="KW-1185">Reference proteome</keyword>
<reference evidence="1" key="1">
    <citation type="submission" date="2022-07" db="EMBL/GenBank/DDBJ databases">
        <authorList>
            <person name="Li W.-J."/>
            <person name="Deng Q.-Q."/>
        </authorList>
    </citation>
    <scope>NUCLEOTIDE SEQUENCE</scope>
    <source>
        <strain evidence="1">SYSU M60031</strain>
    </source>
</reference>
<evidence type="ECO:0000313" key="2">
    <source>
        <dbReference type="Proteomes" id="UP001156102"/>
    </source>
</evidence>
<dbReference type="NCBIfam" id="TIGR02841">
    <property type="entry name" value="spore_YyaC"/>
    <property type="match status" value="1"/>
</dbReference>
<dbReference type="SUPFAM" id="SSF53163">
    <property type="entry name" value="HybD-like"/>
    <property type="match status" value="1"/>
</dbReference>
<evidence type="ECO:0000313" key="1">
    <source>
        <dbReference type="EMBL" id="MCP8971221.1"/>
    </source>
</evidence>
<name>A0AA41XFL7_9BACI</name>
<organism evidence="1 2">
    <name type="scientific">Ectobacillus ponti</name>
    <dbReference type="NCBI Taxonomy" id="2961894"/>
    <lineage>
        <taxon>Bacteria</taxon>
        <taxon>Bacillati</taxon>
        <taxon>Bacillota</taxon>
        <taxon>Bacilli</taxon>
        <taxon>Bacillales</taxon>
        <taxon>Bacillaceae</taxon>
        <taxon>Ectobacillus</taxon>
    </lineage>
</organism>
<dbReference type="Proteomes" id="UP001156102">
    <property type="component" value="Unassembled WGS sequence"/>
</dbReference>
<accession>A0AA41XFL7</accession>
<keyword evidence="1" id="KW-0645">Protease</keyword>
<dbReference type="Pfam" id="PF06866">
    <property type="entry name" value="DUF1256"/>
    <property type="match status" value="1"/>
</dbReference>
<proteinExistence type="predicted"/>
<dbReference type="GO" id="GO:0006508">
    <property type="term" value="P:proteolysis"/>
    <property type="evidence" value="ECO:0007669"/>
    <property type="project" value="UniProtKB-KW"/>
</dbReference>
<protein>
    <submittedName>
        <fullName evidence="1">Spore protease YyaC</fullName>
    </submittedName>
</protein>
<dbReference type="EMBL" id="JANCLT010000021">
    <property type="protein sequence ID" value="MCP8971221.1"/>
    <property type="molecule type" value="Genomic_DNA"/>
</dbReference>
<dbReference type="RefSeq" id="WP_254761149.1">
    <property type="nucleotide sequence ID" value="NZ_JANCLT010000021.1"/>
</dbReference>
<keyword evidence="1" id="KW-0378">Hydrolase</keyword>
<sequence>MNLGSFRLKYPLFNKEPHYVFHHEDEASDRLSYLLDSHLPESASRELVLICIGTDRSTGDSLGPLVGSKLEEQGLRNFHLYGTLDEPVHALNLEQTLTAVKQKHFNPFVIAVDACLGKTQSVGSVSVGKGPSKPGAAMNKQLPAVGNMHIHGIVNVHGFMEFFVLQNTRLNLVMKMAQMISTGILATDHKLSVLKKINHL</sequence>
<dbReference type="InterPro" id="IPR009665">
    <property type="entry name" value="YyaC"/>
</dbReference>
<dbReference type="AlphaFoldDB" id="A0AA41XFL7"/>